<keyword evidence="4 6" id="KW-0560">Oxidoreductase</keyword>
<evidence type="ECO:0000256" key="2">
    <source>
        <dbReference type="ARBA" id="ARBA00022642"/>
    </source>
</evidence>
<dbReference type="GO" id="GO:0033735">
    <property type="term" value="F:aspartate dehydrogenase [NAD(P)+] activity"/>
    <property type="evidence" value="ECO:0007669"/>
    <property type="project" value="UniProtKB-EC"/>
</dbReference>
<dbReference type="SUPFAM" id="SSF51735">
    <property type="entry name" value="NAD(P)-binding Rossmann-fold domains"/>
    <property type="match status" value="1"/>
</dbReference>
<dbReference type="GO" id="GO:0009435">
    <property type="term" value="P:NAD+ biosynthetic process"/>
    <property type="evidence" value="ECO:0007669"/>
    <property type="project" value="UniProtKB-UniRule"/>
</dbReference>
<evidence type="ECO:0000313" key="10">
    <source>
        <dbReference type="Proteomes" id="UP000476030"/>
    </source>
</evidence>
<dbReference type="EMBL" id="WTUW01000002">
    <property type="protein sequence ID" value="MZR31603.1"/>
    <property type="molecule type" value="Genomic_DNA"/>
</dbReference>
<dbReference type="Pfam" id="PF03447">
    <property type="entry name" value="NAD_binding_3"/>
    <property type="match status" value="1"/>
</dbReference>
<dbReference type="Gene3D" id="3.30.360.10">
    <property type="entry name" value="Dihydrodipicolinate Reductase, domain 2"/>
    <property type="match status" value="1"/>
</dbReference>
<dbReference type="Gene3D" id="3.40.50.720">
    <property type="entry name" value="NAD(P)-binding Rossmann-like Domain"/>
    <property type="match status" value="1"/>
</dbReference>
<accession>A0A6L8WAW0</accession>
<dbReference type="InterPro" id="IPR020626">
    <property type="entry name" value="Asp_DH_prok"/>
</dbReference>
<sequence length="268" mass="27901">MINSRRIGLIGYGAISKVVMDVVCQNSRNTKVAAVLIRPGATVTKDLPSDCQVVNRVEDLIALAPDGIYECAGHEAVRQYGAAILAAGVAFSIVSVGVLADTQLRTALIENAAKGNARISIVAGAIAGVEALSAARYSGLASVEHTVVKPPQAWKGTPGEDLVKNSAQNEPLVLYEGTAEDAVKQYPKNANVIATIALAGLGFESTKAILISDPTTSSNFHYLKAVGDFGSLSVKIAGNSLPENPKTSMLAAYSVARSIILRSGEIII</sequence>
<comment type="catalytic activity">
    <reaction evidence="6">
        <text>L-aspartate + NAD(+) + H2O = oxaloacetate + NH4(+) + NADH + H(+)</text>
        <dbReference type="Rhea" id="RHEA:11788"/>
        <dbReference type="ChEBI" id="CHEBI:15377"/>
        <dbReference type="ChEBI" id="CHEBI:15378"/>
        <dbReference type="ChEBI" id="CHEBI:16452"/>
        <dbReference type="ChEBI" id="CHEBI:28938"/>
        <dbReference type="ChEBI" id="CHEBI:29991"/>
        <dbReference type="ChEBI" id="CHEBI:57540"/>
        <dbReference type="ChEBI" id="CHEBI:57945"/>
        <dbReference type="EC" id="1.4.1.21"/>
    </reaction>
</comment>
<keyword evidence="3 6" id="KW-0521">NADP</keyword>
<dbReference type="PIRSF" id="PIRSF005227">
    <property type="entry name" value="Asp_dh_NAD_syn"/>
    <property type="match status" value="1"/>
</dbReference>
<evidence type="ECO:0000313" key="9">
    <source>
        <dbReference type="EMBL" id="MZR31603.1"/>
    </source>
</evidence>
<dbReference type="NCBIfam" id="NF009828">
    <property type="entry name" value="PRK13303.1-3"/>
    <property type="match status" value="1"/>
</dbReference>
<feature type="binding site" evidence="6">
    <location>
        <position position="125"/>
    </location>
    <ligand>
        <name>NAD(+)</name>
        <dbReference type="ChEBI" id="CHEBI:57540"/>
    </ligand>
</feature>
<dbReference type="GO" id="GO:0051287">
    <property type="term" value="F:NAD binding"/>
    <property type="evidence" value="ECO:0007669"/>
    <property type="project" value="UniProtKB-UniRule"/>
</dbReference>
<gene>
    <name evidence="6" type="primary">nadX</name>
    <name evidence="9" type="ORF">GQE98_13260</name>
</gene>
<proteinExistence type="inferred from homology"/>
<dbReference type="RefSeq" id="WP_161316091.1">
    <property type="nucleotide sequence ID" value="NZ_WTUW01000002.1"/>
</dbReference>
<dbReference type="InterPro" id="IPR002811">
    <property type="entry name" value="Asp_DH"/>
</dbReference>
<feature type="domain" description="Aspartate/homoserine dehydrogenase NAD-binding" evidence="8">
    <location>
        <begin position="11"/>
        <end position="119"/>
    </location>
</feature>
<reference evidence="9 10" key="1">
    <citation type="submission" date="2019-12" db="EMBL/GenBank/DDBJ databases">
        <title>Snethiella sp. nov. sp. isolated from sea sand.</title>
        <authorList>
            <person name="Kim J."/>
            <person name="Jeong S.E."/>
            <person name="Jung H.S."/>
            <person name="Jeon C.O."/>
        </authorList>
    </citation>
    <scope>NUCLEOTIDE SEQUENCE [LARGE SCALE GENOMIC DNA]</scope>
    <source>
        <strain evidence="9 10">DP05</strain>
    </source>
</reference>
<dbReference type="HAMAP" id="MF_01265">
    <property type="entry name" value="NadX"/>
    <property type="match status" value="1"/>
</dbReference>
<feature type="domain" description="Aspartate dehydrogenase" evidence="7">
    <location>
        <begin position="169"/>
        <end position="255"/>
    </location>
</feature>
<dbReference type="UniPathway" id="UPA00253">
    <property type="reaction ID" value="UER00456"/>
</dbReference>
<name>A0A6L8WAW0_9PROT</name>
<dbReference type="GO" id="GO:0016639">
    <property type="term" value="F:oxidoreductase activity, acting on the CH-NH2 group of donors, NAD or NADP as acceptor"/>
    <property type="evidence" value="ECO:0007669"/>
    <property type="project" value="UniProtKB-UniRule"/>
</dbReference>
<dbReference type="InterPro" id="IPR036291">
    <property type="entry name" value="NAD(P)-bd_dom_sf"/>
</dbReference>
<keyword evidence="5 6" id="KW-0520">NAD</keyword>
<evidence type="ECO:0000256" key="6">
    <source>
        <dbReference type="HAMAP-Rule" id="MF_01265"/>
    </source>
</evidence>
<protein>
    <recommendedName>
        <fullName evidence="6">L-aspartate dehydrogenase</fullName>
        <ecNumber evidence="6">1.4.1.21</ecNumber>
    </recommendedName>
</protein>
<evidence type="ECO:0000256" key="1">
    <source>
        <dbReference type="ARBA" id="ARBA00008331"/>
    </source>
</evidence>
<comment type="similarity">
    <text evidence="1 6">Belongs to the L-aspartate dehydrogenase family.</text>
</comment>
<dbReference type="GO" id="GO:0050661">
    <property type="term" value="F:NADP binding"/>
    <property type="evidence" value="ECO:0007669"/>
    <property type="project" value="UniProtKB-UniRule"/>
</dbReference>
<evidence type="ECO:0000256" key="3">
    <source>
        <dbReference type="ARBA" id="ARBA00022857"/>
    </source>
</evidence>
<dbReference type="PANTHER" id="PTHR31873">
    <property type="entry name" value="L-ASPARTATE DEHYDROGENASE-RELATED"/>
    <property type="match status" value="1"/>
</dbReference>
<evidence type="ECO:0000256" key="5">
    <source>
        <dbReference type="ARBA" id="ARBA00023027"/>
    </source>
</evidence>
<dbReference type="SUPFAM" id="SSF55347">
    <property type="entry name" value="Glyceraldehyde-3-phosphate dehydrogenase-like, C-terminal domain"/>
    <property type="match status" value="1"/>
</dbReference>
<feature type="active site" evidence="6">
    <location>
        <position position="221"/>
    </location>
</feature>
<comment type="caution">
    <text evidence="9">The sequence shown here is derived from an EMBL/GenBank/DDBJ whole genome shotgun (WGS) entry which is preliminary data.</text>
</comment>
<dbReference type="Proteomes" id="UP000476030">
    <property type="component" value="Unassembled WGS sequence"/>
</dbReference>
<comment type="catalytic activity">
    <reaction evidence="6">
        <text>L-aspartate + NADP(+) + H2O = oxaloacetate + NH4(+) + NADPH + H(+)</text>
        <dbReference type="Rhea" id="RHEA:11784"/>
        <dbReference type="ChEBI" id="CHEBI:15377"/>
        <dbReference type="ChEBI" id="CHEBI:15378"/>
        <dbReference type="ChEBI" id="CHEBI:16452"/>
        <dbReference type="ChEBI" id="CHEBI:28938"/>
        <dbReference type="ChEBI" id="CHEBI:29991"/>
        <dbReference type="ChEBI" id="CHEBI:57783"/>
        <dbReference type="ChEBI" id="CHEBI:58349"/>
        <dbReference type="EC" id="1.4.1.21"/>
    </reaction>
</comment>
<evidence type="ECO:0000256" key="4">
    <source>
        <dbReference type="ARBA" id="ARBA00023002"/>
    </source>
</evidence>
<dbReference type="PANTHER" id="PTHR31873:SF6">
    <property type="entry name" value="ASPARTATE DEHYDROGENASE DOMAIN-CONTAINING PROTEIN"/>
    <property type="match status" value="1"/>
</dbReference>
<dbReference type="InterPro" id="IPR011182">
    <property type="entry name" value="L-Asp_DH"/>
</dbReference>
<dbReference type="EC" id="1.4.1.21" evidence="6"/>
<evidence type="ECO:0000259" key="8">
    <source>
        <dbReference type="Pfam" id="PF03447"/>
    </source>
</evidence>
<dbReference type="Pfam" id="PF01958">
    <property type="entry name" value="Asp_DH_C"/>
    <property type="match status" value="1"/>
</dbReference>
<comment type="miscellaneous">
    <text evidence="6">The iminoaspartate product is unstable in aqueous solution and can decompose to oxaloacetate and ammonia.</text>
</comment>
<keyword evidence="10" id="KW-1185">Reference proteome</keyword>
<dbReference type="AlphaFoldDB" id="A0A6L8WAW0"/>
<comment type="function">
    <text evidence="6">Specifically catalyzes the NAD or NADP-dependent dehydrogenation of L-aspartate to iminoaspartate.</text>
</comment>
<organism evidence="9 10">
    <name type="scientific">Sneathiella litorea</name>
    <dbReference type="NCBI Taxonomy" id="2606216"/>
    <lineage>
        <taxon>Bacteria</taxon>
        <taxon>Pseudomonadati</taxon>
        <taxon>Pseudomonadota</taxon>
        <taxon>Alphaproteobacteria</taxon>
        <taxon>Sneathiellales</taxon>
        <taxon>Sneathiellaceae</taxon>
        <taxon>Sneathiella</taxon>
    </lineage>
</organism>
<feature type="binding site" evidence="6">
    <location>
        <position position="191"/>
    </location>
    <ligand>
        <name>NAD(+)</name>
        <dbReference type="ChEBI" id="CHEBI:57540"/>
    </ligand>
</feature>
<evidence type="ECO:0000259" key="7">
    <source>
        <dbReference type="Pfam" id="PF01958"/>
    </source>
</evidence>
<keyword evidence="2 6" id="KW-0662">Pyridine nucleotide biosynthesis</keyword>
<dbReference type="InterPro" id="IPR005106">
    <property type="entry name" value="Asp/hSer_DH_NAD-bd"/>
</dbReference>
<comment type="pathway">
    <text evidence="6">Cofactor biosynthesis; NAD(+) biosynthesis; iminoaspartate from L-aspartate (dehydrogenase route): step 1/1.</text>
</comment>